<comment type="caution">
    <text evidence="3">The sequence shown here is derived from an EMBL/GenBank/DDBJ whole genome shotgun (WGS) entry which is preliminary data.</text>
</comment>
<dbReference type="EMBL" id="JACHWR010000001">
    <property type="protein sequence ID" value="MBB3041434.1"/>
    <property type="molecule type" value="Genomic_DNA"/>
</dbReference>
<accession>A0A7W4YZQ7</accession>
<dbReference type="RefSeq" id="WP_183591335.1">
    <property type="nucleotide sequence ID" value="NZ_JACHWR010000001.1"/>
</dbReference>
<feature type="transmembrane region" description="Helical" evidence="1">
    <location>
        <begin position="80"/>
        <end position="104"/>
    </location>
</feature>
<protein>
    <submittedName>
        <fullName evidence="3">MFS family permease</fullName>
    </submittedName>
</protein>
<feature type="chain" id="PRO_5031388750" evidence="2">
    <location>
        <begin position="32"/>
        <end position="160"/>
    </location>
</feature>
<keyword evidence="1" id="KW-0472">Membrane</keyword>
<feature type="signal peptide" evidence="2">
    <location>
        <begin position="1"/>
        <end position="31"/>
    </location>
</feature>
<evidence type="ECO:0000313" key="4">
    <source>
        <dbReference type="Proteomes" id="UP000589626"/>
    </source>
</evidence>
<name>A0A7W4YZQ7_9ACTN</name>
<proteinExistence type="predicted"/>
<dbReference type="AlphaFoldDB" id="A0A7W4YZQ7"/>
<feature type="transmembrane region" description="Helical" evidence="1">
    <location>
        <begin position="47"/>
        <end position="68"/>
    </location>
</feature>
<evidence type="ECO:0000256" key="1">
    <source>
        <dbReference type="SAM" id="Phobius"/>
    </source>
</evidence>
<organism evidence="3 4">
    <name type="scientific">Nocardioides soli</name>
    <dbReference type="NCBI Taxonomy" id="1036020"/>
    <lineage>
        <taxon>Bacteria</taxon>
        <taxon>Bacillati</taxon>
        <taxon>Actinomycetota</taxon>
        <taxon>Actinomycetes</taxon>
        <taxon>Propionibacteriales</taxon>
        <taxon>Nocardioidaceae</taxon>
        <taxon>Nocardioides</taxon>
    </lineage>
</organism>
<keyword evidence="4" id="KW-1185">Reference proteome</keyword>
<evidence type="ECO:0000256" key="2">
    <source>
        <dbReference type="SAM" id="SignalP"/>
    </source>
</evidence>
<gene>
    <name evidence="3" type="ORF">FHU40_001235</name>
</gene>
<keyword evidence="1" id="KW-0812">Transmembrane</keyword>
<feature type="transmembrane region" description="Helical" evidence="1">
    <location>
        <begin position="110"/>
        <end position="130"/>
    </location>
</feature>
<dbReference type="Proteomes" id="UP000589626">
    <property type="component" value="Unassembled WGS sequence"/>
</dbReference>
<keyword evidence="2" id="KW-0732">Signal</keyword>
<reference evidence="3 4" key="1">
    <citation type="submission" date="2020-08" db="EMBL/GenBank/DDBJ databases">
        <title>Sequencing the genomes of 1000 actinobacteria strains.</title>
        <authorList>
            <person name="Klenk H.-P."/>
        </authorList>
    </citation>
    <scope>NUCLEOTIDE SEQUENCE [LARGE SCALE GENOMIC DNA]</scope>
    <source>
        <strain evidence="3 4">DSM 105498</strain>
    </source>
</reference>
<evidence type="ECO:0000313" key="3">
    <source>
        <dbReference type="EMBL" id="MBB3041434.1"/>
    </source>
</evidence>
<sequence length="160" mass="15970">MTAWVLPTVRATSWTPLAGVAVCLAVASALAAHGGAWPGTLTGVATAAVAAAVVAGLRDPAAALLAAVPTSHAVRRARRLALLLPAGFGLWLAAVGGPLLGLLALTTSGLAVAVWAGVPLGVAAPVLWVITARAVDIDWDPRPELVTVAAGAALWMGRNR</sequence>
<keyword evidence="1" id="KW-1133">Transmembrane helix</keyword>